<name>A0A0V1DSR1_TRIPS</name>
<comment type="caution">
    <text evidence="1">The sequence shown here is derived from an EMBL/GenBank/DDBJ whole genome shotgun (WGS) entry which is preliminary data.</text>
</comment>
<feature type="non-terminal residue" evidence="1">
    <location>
        <position position="76"/>
    </location>
</feature>
<sequence>MAQNNLQLCSDNKPTAVDSEEVTPFRTLTTKFLKNSIINVSYIMGQFIEEDLDDKQSSKAIWMFLKSYVVIKKGDV</sequence>
<reference evidence="1 2" key="1">
    <citation type="submission" date="2015-01" db="EMBL/GenBank/DDBJ databases">
        <title>Evolution of Trichinella species and genotypes.</title>
        <authorList>
            <person name="Korhonen P.K."/>
            <person name="Edoardo P."/>
            <person name="Giuseppe L.R."/>
            <person name="Gasser R.B."/>
        </authorList>
    </citation>
    <scope>NUCLEOTIDE SEQUENCE [LARGE SCALE GENOMIC DNA]</scope>
    <source>
        <strain evidence="1">ISS13</strain>
    </source>
</reference>
<evidence type="ECO:0000313" key="2">
    <source>
        <dbReference type="Proteomes" id="UP000054632"/>
    </source>
</evidence>
<evidence type="ECO:0000313" key="1">
    <source>
        <dbReference type="EMBL" id="KRY64617.1"/>
    </source>
</evidence>
<dbReference type="EMBL" id="JYDR01000337">
    <property type="protein sequence ID" value="KRY64617.1"/>
    <property type="molecule type" value="Genomic_DNA"/>
</dbReference>
<protein>
    <submittedName>
        <fullName evidence="1">Uncharacterized protein</fullName>
    </submittedName>
</protein>
<dbReference type="AlphaFoldDB" id="A0A0V1DSR1"/>
<accession>A0A0V1DSR1</accession>
<proteinExistence type="predicted"/>
<gene>
    <name evidence="1" type="ORF">T4A_7609</name>
</gene>
<dbReference type="Proteomes" id="UP000054632">
    <property type="component" value="Unassembled WGS sequence"/>
</dbReference>
<organism evidence="1 2">
    <name type="scientific">Trichinella pseudospiralis</name>
    <name type="common">Parasitic roundworm</name>
    <dbReference type="NCBI Taxonomy" id="6337"/>
    <lineage>
        <taxon>Eukaryota</taxon>
        <taxon>Metazoa</taxon>
        <taxon>Ecdysozoa</taxon>
        <taxon>Nematoda</taxon>
        <taxon>Enoplea</taxon>
        <taxon>Dorylaimia</taxon>
        <taxon>Trichinellida</taxon>
        <taxon>Trichinellidae</taxon>
        <taxon>Trichinella</taxon>
    </lineage>
</organism>